<dbReference type="InterPro" id="IPR007214">
    <property type="entry name" value="YbaK/aa-tRNA-synth-assoc-dom"/>
</dbReference>
<dbReference type="Proteomes" id="UP000182584">
    <property type="component" value="Unassembled WGS sequence"/>
</dbReference>
<organism evidence="7 8">
    <name type="scientific">Butyrivibrio fibrisolvens</name>
    <dbReference type="NCBI Taxonomy" id="831"/>
    <lineage>
        <taxon>Bacteria</taxon>
        <taxon>Bacillati</taxon>
        <taxon>Bacillota</taxon>
        <taxon>Clostridia</taxon>
        <taxon>Lachnospirales</taxon>
        <taxon>Lachnospiraceae</taxon>
        <taxon>Butyrivibrio</taxon>
    </lineage>
</organism>
<dbReference type="PANTHER" id="PTHR30411">
    <property type="entry name" value="CYTOPLASMIC PROTEIN"/>
    <property type="match status" value="1"/>
</dbReference>
<dbReference type="OrthoDB" id="9809296at2"/>
<protein>
    <recommendedName>
        <fullName evidence="4">Cys-tRNA(Pro)/Cys-tRNA(Cys) deacylase</fullName>
        <ecNumber evidence="4">4.2.-.-</ecNumber>
    </recommendedName>
</protein>
<dbReference type="GO" id="GO:0002161">
    <property type="term" value="F:aminoacyl-tRNA deacylase activity"/>
    <property type="evidence" value="ECO:0007669"/>
    <property type="project" value="InterPro"/>
</dbReference>
<evidence type="ECO:0000313" key="6">
    <source>
        <dbReference type="EMBL" id="PWT29198.1"/>
    </source>
</evidence>
<dbReference type="NCBIfam" id="TIGR00011">
    <property type="entry name" value="YbaK_EbsC"/>
    <property type="match status" value="1"/>
</dbReference>
<keyword evidence="3 4" id="KW-0456">Lyase</keyword>
<sequence length="160" mass="17933">MAKKEVKTNAMRILDTMKIPYKHHEYECKEFVDGIHIADSLGLPHEKVFKTLVTVGADHNYYVFVVPIAEELDFKKCARAVGVKNVEMIPVKDINKVTGYIRGGTTSIGMKKNYVTKVAIQAKEQETIYISGGRIGSQLELSPDDLLKADNGEYADIIRD</sequence>
<evidence type="ECO:0000313" key="7">
    <source>
        <dbReference type="EMBL" id="SES02605.1"/>
    </source>
</evidence>
<dbReference type="EMBL" id="NXNG01000001">
    <property type="protein sequence ID" value="PWT29198.1"/>
    <property type="molecule type" value="Genomic_DNA"/>
</dbReference>
<dbReference type="AlphaFoldDB" id="A0A1H9TZG5"/>
<keyword evidence="9" id="KW-1185">Reference proteome</keyword>
<evidence type="ECO:0000313" key="9">
    <source>
        <dbReference type="Proteomes" id="UP000245488"/>
    </source>
</evidence>
<dbReference type="PIRSF" id="PIRSF006181">
    <property type="entry name" value="EbsC_YbaK"/>
    <property type="match status" value="1"/>
</dbReference>
<dbReference type="Proteomes" id="UP000245488">
    <property type="component" value="Chromosome"/>
</dbReference>
<dbReference type="RefSeq" id="WP_022758033.1">
    <property type="nucleotide sequence ID" value="NZ_CM009896.1"/>
</dbReference>
<evidence type="ECO:0000313" key="8">
    <source>
        <dbReference type="Proteomes" id="UP000182584"/>
    </source>
</evidence>
<dbReference type="eggNOG" id="COG2606">
    <property type="taxonomic scope" value="Bacteria"/>
</dbReference>
<dbReference type="GO" id="GO:0016829">
    <property type="term" value="F:lyase activity"/>
    <property type="evidence" value="ECO:0007669"/>
    <property type="project" value="UniProtKB-KW"/>
</dbReference>
<dbReference type="InterPro" id="IPR036754">
    <property type="entry name" value="YbaK/aa-tRNA-synt-asso_dom_sf"/>
</dbReference>
<comment type="similarity">
    <text evidence="1 4">Belongs to the prolyl-tRNA editing family. YbaK/EbsC subfamily.</text>
</comment>
<dbReference type="GO" id="GO:0006412">
    <property type="term" value="P:translation"/>
    <property type="evidence" value="ECO:0007669"/>
    <property type="project" value="UniProtKB-KW"/>
</dbReference>
<dbReference type="SUPFAM" id="SSF55826">
    <property type="entry name" value="YbaK/ProRS associated domain"/>
    <property type="match status" value="1"/>
</dbReference>
<keyword evidence="2 4" id="KW-0648">Protein biosynthesis</keyword>
<evidence type="ECO:0000256" key="3">
    <source>
        <dbReference type="ARBA" id="ARBA00023239"/>
    </source>
</evidence>
<dbReference type="EC" id="4.2.-.-" evidence="4"/>
<dbReference type="InterPro" id="IPR004369">
    <property type="entry name" value="Prolyl-tRNA_editing_YbaK/EbsC"/>
</dbReference>
<proteinExistence type="inferred from homology"/>
<dbReference type="Gene3D" id="3.90.960.10">
    <property type="entry name" value="YbaK/aminoacyl-tRNA synthetase-associated domain"/>
    <property type="match status" value="1"/>
</dbReference>
<reference evidence="6 9" key="2">
    <citation type="submission" date="2017-09" db="EMBL/GenBank/DDBJ databases">
        <title>High-quality draft genome sequence of Butyrivibrio fibrisolvens INBov1, isolated from cow rumen.</title>
        <authorList>
            <person name="Rodriguez Hernaez J."/>
            <person name="Rivarola M."/>
            <person name="Paniego N."/>
            <person name="Cravero S."/>
            <person name="Ceron Cucchi M."/>
            <person name="Martinez M.C."/>
        </authorList>
    </citation>
    <scope>NUCLEOTIDE SEQUENCE [LARGE SCALE GENOMIC DNA]</scope>
    <source>
        <strain evidence="6 9">INBov1</strain>
    </source>
</reference>
<dbReference type="Pfam" id="PF04073">
    <property type="entry name" value="tRNA_edit"/>
    <property type="match status" value="1"/>
</dbReference>
<dbReference type="PANTHER" id="PTHR30411:SF0">
    <property type="entry name" value="CYS-TRNA(PRO)_CYS-TRNA(CYS) DEACYLASE YBAK"/>
    <property type="match status" value="1"/>
</dbReference>
<reference evidence="7 8" key="1">
    <citation type="submission" date="2016-10" db="EMBL/GenBank/DDBJ databases">
        <authorList>
            <person name="de Groot N.N."/>
        </authorList>
    </citation>
    <scope>NUCLEOTIDE SEQUENCE [LARGE SCALE GENOMIC DNA]</scope>
    <source>
        <strain evidence="7 8">AR40</strain>
    </source>
</reference>
<accession>A0A1H9TZG5</accession>
<evidence type="ECO:0000256" key="4">
    <source>
        <dbReference type="PIRNR" id="PIRNR006181"/>
    </source>
</evidence>
<dbReference type="CDD" id="cd00002">
    <property type="entry name" value="YbaK_deacylase"/>
    <property type="match status" value="1"/>
</dbReference>
<evidence type="ECO:0000259" key="5">
    <source>
        <dbReference type="Pfam" id="PF04073"/>
    </source>
</evidence>
<gene>
    <name evidence="6" type="ORF">CPT75_19895</name>
    <name evidence="7" type="ORF">SAMN04487884_116100</name>
</gene>
<evidence type="ECO:0000256" key="1">
    <source>
        <dbReference type="ARBA" id="ARBA00009798"/>
    </source>
</evidence>
<evidence type="ECO:0000256" key="2">
    <source>
        <dbReference type="ARBA" id="ARBA00022917"/>
    </source>
</evidence>
<name>A0A1H9TZG5_BUTFI</name>
<dbReference type="EMBL" id="FOGJ01000016">
    <property type="protein sequence ID" value="SES02605.1"/>
    <property type="molecule type" value="Genomic_DNA"/>
</dbReference>
<feature type="domain" description="YbaK/aminoacyl-tRNA synthetase-associated" evidence="5">
    <location>
        <begin position="38"/>
        <end position="148"/>
    </location>
</feature>